<dbReference type="Gene3D" id="1.10.10.10">
    <property type="entry name" value="Winged helix-like DNA-binding domain superfamily/Winged helix DNA-binding domain"/>
    <property type="match status" value="1"/>
</dbReference>
<dbReference type="SUPFAM" id="SSF46785">
    <property type="entry name" value="Winged helix' DNA-binding domain"/>
    <property type="match status" value="1"/>
</dbReference>
<dbReference type="Proteomes" id="UP000286931">
    <property type="component" value="Unassembled WGS sequence"/>
</dbReference>
<feature type="region of interest" description="Disordered" evidence="1">
    <location>
        <begin position="163"/>
        <end position="191"/>
    </location>
</feature>
<organism evidence="3 4">
    <name type="scientific">Embleya hyalina</name>
    <dbReference type="NCBI Taxonomy" id="516124"/>
    <lineage>
        <taxon>Bacteria</taxon>
        <taxon>Bacillati</taxon>
        <taxon>Actinomycetota</taxon>
        <taxon>Actinomycetes</taxon>
        <taxon>Kitasatosporales</taxon>
        <taxon>Streptomycetaceae</taxon>
        <taxon>Embleya</taxon>
    </lineage>
</organism>
<dbReference type="InterPro" id="IPR036390">
    <property type="entry name" value="WH_DNA-bd_sf"/>
</dbReference>
<dbReference type="AlphaFoldDB" id="A0A401YT21"/>
<accession>A0A401YT21</accession>
<dbReference type="PANTHER" id="PTHR33164">
    <property type="entry name" value="TRANSCRIPTIONAL REGULATOR, MARR FAMILY"/>
    <property type="match status" value="1"/>
</dbReference>
<gene>
    <name evidence="3" type="ORF">EHYA_05447</name>
</gene>
<dbReference type="InterPro" id="IPR000835">
    <property type="entry name" value="HTH_MarR-typ"/>
</dbReference>
<dbReference type="InterPro" id="IPR039422">
    <property type="entry name" value="MarR/SlyA-like"/>
</dbReference>
<keyword evidence="4" id="KW-1185">Reference proteome</keyword>
<reference evidence="3 4" key="1">
    <citation type="submission" date="2018-12" db="EMBL/GenBank/DDBJ databases">
        <title>Draft genome sequence of Embleya hyalina NBRC 13850T.</title>
        <authorList>
            <person name="Komaki H."/>
            <person name="Hosoyama A."/>
            <person name="Kimura A."/>
            <person name="Ichikawa N."/>
            <person name="Tamura T."/>
        </authorList>
    </citation>
    <scope>NUCLEOTIDE SEQUENCE [LARGE SCALE GENOMIC DNA]</scope>
    <source>
        <strain evidence="3 4">NBRC 13850</strain>
    </source>
</reference>
<dbReference type="Pfam" id="PF12802">
    <property type="entry name" value="MarR_2"/>
    <property type="match status" value="1"/>
</dbReference>
<protein>
    <submittedName>
        <fullName evidence="3">MarR family transcriptional regulator</fullName>
    </submittedName>
</protein>
<sequence>MAYSRLDYDRTMTAAASPADLSADLTRLIWTLHRTLRAVAEPPDGHHVRPPAQVEMLQLVLDRPGISVREAAETLRMMPNNVSNLVTLLVRDNLLERRPAISDRRLVELHPTPEMLTGGRQVRSGMASRITDALAELPPESIARIRAASPDLWALTEALAPPRATHHEGPTPAAGSNPAPMTSTGRGMTTS</sequence>
<proteinExistence type="predicted"/>
<dbReference type="SMART" id="SM00347">
    <property type="entry name" value="HTH_MARR"/>
    <property type="match status" value="1"/>
</dbReference>
<evidence type="ECO:0000256" key="1">
    <source>
        <dbReference type="SAM" id="MobiDB-lite"/>
    </source>
</evidence>
<evidence type="ECO:0000313" key="4">
    <source>
        <dbReference type="Proteomes" id="UP000286931"/>
    </source>
</evidence>
<dbReference type="GO" id="GO:0003700">
    <property type="term" value="F:DNA-binding transcription factor activity"/>
    <property type="evidence" value="ECO:0007669"/>
    <property type="project" value="InterPro"/>
</dbReference>
<evidence type="ECO:0000313" key="3">
    <source>
        <dbReference type="EMBL" id="GCD97751.1"/>
    </source>
</evidence>
<dbReference type="EMBL" id="BIFH01000025">
    <property type="protein sequence ID" value="GCD97751.1"/>
    <property type="molecule type" value="Genomic_DNA"/>
</dbReference>
<evidence type="ECO:0000259" key="2">
    <source>
        <dbReference type="SMART" id="SM00347"/>
    </source>
</evidence>
<name>A0A401YT21_9ACTN</name>
<dbReference type="GO" id="GO:0006950">
    <property type="term" value="P:response to stress"/>
    <property type="evidence" value="ECO:0007669"/>
    <property type="project" value="TreeGrafter"/>
</dbReference>
<dbReference type="PANTHER" id="PTHR33164:SF103">
    <property type="entry name" value="REGULATORY PROTEIN MARR"/>
    <property type="match status" value="1"/>
</dbReference>
<feature type="domain" description="HTH marR-type" evidence="2">
    <location>
        <begin position="46"/>
        <end position="142"/>
    </location>
</feature>
<dbReference type="InterPro" id="IPR036388">
    <property type="entry name" value="WH-like_DNA-bd_sf"/>
</dbReference>
<comment type="caution">
    <text evidence="3">The sequence shown here is derived from an EMBL/GenBank/DDBJ whole genome shotgun (WGS) entry which is preliminary data.</text>
</comment>
<feature type="compositionally biased region" description="Polar residues" evidence="1">
    <location>
        <begin position="179"/>
        <end position="191"/>
    </location>
</feature>